<comment type="caution">
    <text evidence="1">The sequence shown here is derived from an EMBL/GenBank/DDBJ whole genome shotgun (WGS) entry which is preliminary data.</text>
</comment>
<reference evidence="1 2" key="1">
    <citation type="submission" date="2020-05" db="EMBL/GenBank/DDBJ databases">
        <title>Genome sequence of Isoptericola sp. JC619 isolated from Chilika lagoon, India.</title>
        <authorList>
            <person name="Kumar D."/>
            <person name="Appam K."/>
            <person name="Gandham S."/>
            <person name="Uppada J."/>
            <person name="Sasikala C."/>
            <person name="Venkata Ramana C."/>
        </authorList>
    </citation>
    <scope>NUCLEOTIDE SEQUENCE [LARGE SCALE GENOMIC DNA]</scope>
    <source>
        <strain evidence="1 2">JC619</strain>
    </source>
</reference>
<dbReference type="Pfam" id="PF19850">
    <property type="entry name" value="DUF6325"/>
    <property type="match status" value="1"/>
</dbReference>
<dbReference type="EMBL" id="JABFAJ010000024">
    <property type="protein sequence ID" value="NNU28678.1"/>
    <property type="molecule type" value="Genomic_DNA"/>
</dbReference>
<dbReference type="InterPro" id="IPR046288">
    <property type="entry name" value="DUF6325"/>
</dbReference>
<name>A0A849K5L3_9MICO</name>
<protein>
    <submittedName>
        <fullName evidence="1">DUF1269 domain-containing protein</fullName>
    </submittedName>
</protein>
<gene>
    <name evidence="1" type="ORF">HLI28_14185</name>
</gene>
<keyword evidence="2" id="KW-1185">Reference proteome</keyword>
<evidence type="ECO:0000313" key="2">
    <source>
        <dbReference type="Proteomes" id="UP000557204"/>
    </source>
</evidence>
<accession>A0A849K5L3</accession>
<evidence type="ECO:0000313" key="1">
    <source>
        <dbReference type="EMBL" id="NNU28678.1"/>
    </source>
</evidence>
<dbReference type="RefSeq" id="WP_171248194.1">
    <property type="nucleotide sequence ID" value="NZ_JABFAJ010000024.1"/>
</dbReference>
<dbReference type="Proteomes" id="UP000557204">
    <property type="component" value="Unassembled WGS sequence"/>
</dbReference>
<dbReference type="AlphaFoldDB" id="A0A849K5L3"/>
<organism evidence="1 2">
    <name type="scientific">Isoptericola sediminis</name>
    <dbReference type="NCBI Taxonomy" id="2733572"/>
    <lineage>
        <taxon>Bacteria</taxon>
        <taxon>Bacillati</taxon>
        <taxon>Actinomycetota</taxon>
        <taxon>Actinomycetes</taxon>
        <taxon>Micrococcales</taxon>
        <taxon>Promicromonosporaceae</taxon>
        <taxon>Isoptericola</taxon>
    </lineage>
</organism>
<proteinExistence type="predicted"/>
<sequence>MAVTAPVELLLVEFPHREFTGAVLAELTRLQDAGTINVLDALAIRRDLEGEIEWFEAADAGSDLGDLVGEPAGFLAEDDVDAVAADLAPGTAVGMLVFEHTWATGLAGAVRDAGGRVIDMMTVPAAAIAELTSVLDEED</sequence>